<evidence type="ECO:0008006" key="2">
    <source>
        <dbReference type="Google" id="ProtNLM"/>
    </source>
</evidence>
<gene>
    <name evidence="1" type="ORF">MM415B03310_0005</name>
</gene>
<reference evidence="1" key="1">
    <citation type="submission" date="2020-03" db="EMBL/GenBank/DDBJ databases">
        <title>The deep terrestrial virosphere.</title>
        <authorList>
            <person name="Holmfeldt K."/>
            <person name="Nilsson E."/>
            <person name="Simone D."/>
            <person name="Lopez-Fernandez M."/>
            <person name="Wu X."/>
            <person name="de Brujin I."/>
            <person name="Lundin D."/>
            <person name="Andersson A."/>
            <person name="Bertilsson S."/>
            <person name="Dopson M."/>
        </authorList>
    </citation>
    <scope>NUCLEOTIDE SEQUENCE</scope>
    <source>
        <strain evidence="1">MM415B03310</strain>
    </source>
</reference>
<dbReference type="PROSITE" id="PS51257">
    <property type="entry name" value="PROKAR_LIPOPROTEIN"/>
    <property type="match status" value="1"/>
</dbReference>
<name>A0A6M3LEY3_9ZZZZ</name>
<organism evidence="1">
    <name type="scientific">viral metagenome</name>
    <dbReference type="NCBI Taxonomy" id="1070528"/>
    <lineage>
        <taxon>unclassified sequences</taxon>
        <taxon>metagenomes</taxon>
        <taxon>organismal metagenomes</taxon>
    </lineage>
</organism>
<proteinExistence type="predicted"/>
<dbReference type="AlphaFoldDB" id="A0A6M3LEY3"/>
<protein>
    <recommendedName>
        <fullName evidence="2">Lipoprotein</fullName>
    </recommendedName>
</protein>
<sequence length="95" mass="10518">MIKRMLVVVVISMTMGCGTRQYVRKPDIPVFPQTFSPETQIMFCSPSLGTPLRSVGVDDIDKLGKAWGYRFNNGIPFVEPFPGAKGNPGHKFKGE</sequence>
<evidence type="ECO:0000313" key="1">
    <source>
        <dbReference type="EMBL" id="QJA91635.1"/>
    </source>
</evidence>
<accession>A0A6M3LEY3</accession>
<dbReference type="EMBL" id="MT143002">
    <property type="protein sequence ID" value="QJA91635.1"/>
    <property type="molecule type" value="Genomic_DNA"/>
</dbReference>